<organism evidence="2 3">
    <name type="scientific">Cnephaeus nilssonii</name>
    <name type="common">Northern bat</name>
    <name type="synonym">Eptesicus nilssonii</name>
    <dbReference type="NCBI Taxonomy" id="3371016"/>
    <lineage>
        <taxon>Eukaryota</taxon>
        <taxon>Metazoa</taxon>
        <taxon>Chordata</taxon>
        <taxon>Craniata</taxon>
        <taxon>Vertebrata</taxon>
        <taxon>Euteleostomi</taxon>
        <taxon>Mammalia</taxon>
        <taxon>Eutheria</taxon>
        <taxon>Laurasiatheria</taxon>
        <taxon>Chiroptera</taxon>
        <taxon>Yangochiroptera</taxon>
        <taxon>Vespertilionidae</taxon>
        <taxon>Cnephaeus</taxon>
    </lineage>
</organism>
<evidence type="ECO:0000256" key="1">
    <source>
        <dbReference type="SAM" id="MobiDB-lite"/>
    </source>
</evidence>
<reference evidence="2" key="1">
    <citation type="submission" date="2023-06" db="EMBL/GenBank/DDBJ databases">
        <title>Reference genome for the Northern bat (Eptesicus nilssonii), a most northern bat species.</title>
        <authorList>
            <person name="Laine V.N."/>
            <person name="Pulliainen A.T."/>
            <person name="Lilley T.M."/>
        </authorList>
    </citation>
    <scope>NUCLEOTIDE SEQUENCE</scope>
    <source>
        <strain evidence="2">BLF_Eptnil</strain>
        <tissue evidence="2">Kidney</tissue>
    </source>
</reference>
<protein>
    <submittedName>
        <fullName evidence="2">Uncharacterized protein</fullName>
    </submittedName>
</protein>
<dbReference type="EMBL" id="JAULJE010000007">
    <property type="protein sequence ID" value="KAK1340939.1"/>
    <property type="molecule type" value="Genomic_DNA"/>
</dbReference>
<dbReference type="AlphaFoldDB" id="A0AA40I0W5"/>
<feature type="compositionally biased region" description="Low complexity" evidence="1">
    <location>
        <begin position="21"/>
        <end position="37"/>
    </location>
</feature>
<proteinExistence type="predicted"/>
<feature type="region of interest" description="Disordered" evidence="1">
    <location>
        <begin position="1"/>
        <end position="250"/>
    </location>
</feature>
<comment type="caution">
    <text evidence="2">The sequence shown here is derived from an EMBL/GenBank/DDBJ whole genome shotgun (WGS) entry which is preliminary data.</text>
</comment>
<keyword evidence="3" id="KW-1185">Reference proteome</keyword>
<accession>A0AA40I0W5</accession>
<dbReference type="Proteomes" id="UP001177744">
    <property type="component" value="Unassembled WGS sequence"/>
</dbReference>
<gene>
    <name evidence="2" type="ORF">QTO34_017338</name>
</gene>
<name>A0AA40I0W5_CNENI</name>
<evidence type="ECO:0000313" key="3">
    <source>
        <dbReference type="Proteomes" id="UP001177744"/>
    </source>
</evidence>
<feature type="compositionally biased region" description="Pro residues" evidence="1">
    <location>
        <begin position="229"/>
        <end position="238"/>
    </location>
</feature>
<sequence>MLTRKPSAAAPAAYPTGKEGPAGPRPARASPRGAGARYLRDLEQSLRRGGSPADGAPASLRSLLRAGPGLLRGEPRDPAGRAGSLASHRPGSARRRRPGQRSHPAPGLRRLQRGPPSRAQRGSRGVANSRTRARLNFAAARAQPSGERRGPVSRPPGVTVPCLPRGERASPSRGVGRGRGGRVPFSPPDPLLSPPARGSQAEEGTAPFASFRLPRRSERAPPGAEWGPARPPPSPCRPSGPATLRLQPTR</sequence>
<evidence type="ECO:0000313" key="2">
    <source>
        <dbReference type="EMBL" id="KAK1340939.1"/>
    </source>
</evidence>
<feature type="compositionally biased region" description="Basic residues" evidence="1">
    <location>
        <begin position="91"/>
        <end position="100"/>
    </location>
</feature>